<organism evidence="3 4">
    <name type="scientific">Linnemannia gamsii</name>
    <dbReference type="NCBI Taxonomy" id="64522"/>
    <lineage>
        <taxon>Eukaryota</taxon>
        <taxon>Fungi</taxon>
        <taxon>Fungi incertae sedis</taxon>
        <taxon>Mucoromycota</taxon>
        <taxon>Mortierellomycotina</taxon>
        <taxon>Mortierellomycetes</taxon>
        <taxon>Mortierellales</taxon>
        <taxon>Mortierellaceae</taxon>
        <taxon>Linnemannia</taxon>
    </lineage>
</organism>
<reference evidence="3" key="1">
    <citation type="journal article" date="2020" name="Fungal Divers.">
        <title>Resolving the Mortierellaceae phylogeny through synthesis of multi-gene phylogenetics and phylogenomics.</title>
        <authorList>
            <person name="Vandepol N."/>
            <person name="Liber J."/>
            <person name="Desiro A."/>
            <person name="Na H."/>
            <person name="Kennedy M."/>
            <person name="Barry K."/>
            <person name="Grigoriev I.V."/>
            <person name="Miller A.N."/>
            <person name="O'Donnell K."/>
            <person name="Stajich J.E."/>
            <person name="Bonito G."/>
        </authorList>
    </citation>
    <scope>NUCLEOTIDE SEQUENCE</scope>
    <source>
        <strain evidence="3">NVP60</strain>
    </source>
</reference>
<sequence length="211" mass="21342">FSEVPHQATNTLVLNDPSEDNSPEHSAGLAASPPLPPSQARTEASPSATADSHLNPNPSAAISDLVDGSSSTGGARDGNLPNNNDNAHSPSSTAGHAMSPSALISATLGSIAAVVAVVVGIVVVRGKIVSRRRRMQEEMDFEGPGAYSGGGGMKGKGKKQQKTEYHVGLTSFGSTNSSVVGGGGGGGYGGMSTTGIKKPPPLAQREQFWNP</sequence>
<feature type="compositionally biased region" description="Polar residues" evidence="1">
    <location>
        <begin position="80"/>
        <end position="94"/>
    </location>
</feature>
<protein>
    <submittedName>
        <fullName evidence="3">Uncharacterized protein</fullName>
    </submittedName>
</protein>
<name>A0A9P6UDK9_9FUNG</name>
<evidence type="ECO:0000313" key="3">
    <source>
        <dbReference type="EMBL" id="KAG0283735.1"/>
    </source>
</evidence>
<keyword evidence="2" id="KW-1133">Transmembrane helix</keyword>
<comment type="caution">
    <text evidence="3">The sequence shown here is derived from an EMBL/GenBank/DDBJ whole genome shotgun (WGS) entry which is preliminary data.</text>
</comment>
<keyword evidence="4" id="KW-1185">Reference proteome</keyword>
<dbReference type="Proteomes" id="UP000823405">
    <property type="component" value="Unassembled WGS sequence"/>
</dbReference>
<feature type="region of interest" description="Disordered" evidence="1">
    <location>
        <begin position="1"/>
        <end position="97"/>
    </location>
</feature>
<dbReference type="EMBL" id="JAAAIN010003855">
    <property type="protein sequence ID" value="KAG0283735.1"/>
    <property type="molecule type" value="Genomic_DNA"/>
</dbReference>
<feature type="compositionally biased region" description="Polar residues" evidence="1">
    <location>
        <begin position="39"/>
        <end position="60"/>
    </location>
</feature>
<feature type="transmembrane region" description="Helical" evidence="2">
    <location>
        <begin position="102"/>
        <end position="124"/>
    </location>
</feature>
<keyword evidence="2" id="KW-0472">Membrane</keyword>
<gene>
    <name evidence="3" type="ORF">BGZ97_008430</name>
</gene>
<feature type="region of interest" description="Disordered" evidence="1">
    <location>
        <begin position="141"/>
        <end position="163"/>
    </location>
</feature>
<proteinExistence type="predicted"/>
<dbReference type="OrthoDB" id="10668302at2759"/>
<feature type="non-terminal residue" evidence="3">
    <location>
        <position position="1"/>
    </location>
</feature>
<feature type="region of interest" description="Disordered" evidence="1">
    <location>
        <begin position="176"/>
        <end position="211"/>
    </location>
</feature>
<dbReference type="AlphaFoldDB" id="A0A9P6UDK9"/>
<evidence type="ECO:0000256" key="1">
    <source>
        <dbReference type="SAM" id="MobiDB-lite"/>
    </source>
</evidence>
<evidence type="ECO:0000256" key="2">
    <source>
        <dbReference type="SAM" id="Phobius"/>
    </source>
</evidence>
<feature type="compositionally biased region" description="Gly residues" evidence="1">
    <location>
        <begin position="180"/>
        <end position="192"/>
    </location>
</feature>
<keyword evidence="2" id="KW-0812">Transmembrane</keyword>
<evidence type="ECO:0000313" key="4">
    <source>
        <dbReference type="Proteomes" id="UP000823405"/>
    </source>
</evidence>
<accession>A0A9P6UDK9</accession>